<protein>
    <submittedName>
        <fullName evidence="1">Uncharacterized protein</fullName>
    </submittedName>
</protein>
<gene>
    <name evidence="1" type="ORF">ACN42_g9379</name>
</gene>
<proteinExistence type="predicted"/>
<name>A0A117NLJ1_PENFR</name>
<organism evidence="1 2">
    <name type="scientific">Penicillium freii</name>
    <dbReference type="NCBI Taxonomy" id="48697"/>
    <lineage>
        <taxon>Eukaryota</taxon>
        <taxon>Fungi</taxon>
        <taxon>Dikarya</taxon>
        <taxon>Ascomycota</taxon>
        <taxon>Pezizomycotina</taxon>
        <taxon>Eurotiomycetes</taxon>
        <taxon>Eurotiomycetidae</taxon>
        <taxon>Eurotiales</taxon>
        <taxon>Aspergillaceae</taxon>
        <taxon>Penicillium</taxon>
    </lineage>
</organism>
<dbReference type="AlphaFoldDB" id="A0A117NLJ1"/>
<evidence type="ECO:0000313" key="1">
    <source>
        <dbReference type="EMBL" id="KUM57800.1"/>
    </source>
</evidence>
<reference evidence="1 2" key="1">
    <citation type="submission" date="2015-10" db="EMBL/GenBank/DDBJ databases">
        <title>Genome sequencing of Penicillium freii.</title>
        <authorList>
            <person name="Nguyen H.D."/>
            <person name="Visagie C.M."/>
            <person name="Seifert K.A."/>
        </authorList>
    </citation>
    <scope>NUCLEOTIDE SEQUENCE [LARGE SCALE GENOMIC DNA]</scope>
    <source>
        <strain evidence="1 2">DAOM 242723</strain>
    </source>
</reference>
<comment type="caution">
    <text evidence="1">The sequence shown here is derived from an EMBL/GenBank/DDBJ whole genome shotgun (WGS) entry which is preliminary data.</text>
</comment>
<sequence>MCRATKRYNYRNFPLRHTIPLGTKIGPSTPLIGPKLAQSARANNNPPLPLPSLFLPPSINTKHLYLSCPLSIFSPLSAFV</sequence>
<dbReference type="Proteomes" id="UP000055045">
    <property type="component" value="Unassembled WGS sequence"/>
</dbReference>
<evidence type="ECO:0000313" key="2">
    <source>
        <dbReference type="Proteomes" id="UP000055045"/>
    </source>
</evidence>
<accession>A0A117NLJ1</accession>
<keyword evidence="2" id="KW-1185">Reference proteome</keyword>
<dbReference type="EMBL" id="LLXE01000333">
    <property type="protein sequence ID" value="KUM57800.1"/>
    <property type="molecule type" value="Genomic_DNA"/>
</dbReference>